<dbReference type="InterPro" id="IPR048367">
    <property type="entry name" value="TNP-like_RNaseH_C"/>
</dbReference>
<gene>
    <name evidence="3" type="ORF">FWK35_00032052</name>
</gene>
<evidence type="ECO:0000259" key="2">
    <source>
        <dbReference type="Pfam" id="PF21789"/>
    </source>
</evidence>
<sequence length="384" mass="43826">LKLVRNAFGDKKIIIDGNGDLIKWDYIEKLYEKEKLQGLRAATILTARHIFYYNEKMNVLFAAQGLSDSVGDALTYLSNEDPELKGCRPTAQFCKMINNAFDILNSRRLFSKNLYNKAITKDTFTKYQEFTNLFSEYIQKLKFLNGTLIITSKRKTGFRSLYSSLELFELPQAKGHMHFLLTHKLSHDHLETFFSAIRGKGGYNKNTTCRQFQAAYKRLLVHNAIIGSEHGNCALLDKTKILTFTGIIQETIAIQNENAPILHILLHLPAIETGFPMTGCRLGMRRKSNFGRPAAHSLAGQSINSYIEDISIYIAGFVVMKMYRLVECDTCKKHLITNTQDSKLGQIKNRRALIRPSLDVQTICIETEKVFRGYINEIMNGRKT</sequence>
<dbReference type="Pfam" id="PF21789">
    <property type="entry name" value="TNP-like_RNaseH_C"/>
    <property type="match status" value="1"/>
</dbReference>
<feature type="domain" description="Transposable element P transposase-like GTP-binding insertion" evidence="1">
    <location>
        <begin position="1"/>
        <end position="114"/>
    </location>
</feature>
<protein>
    <submittedName>
        <fullName evidence="3">THAP-type domain-containing protein</fullName>
    </submittedName>
</protein>
<feature type="non-terminal residue" evidence="3">
    <location>
        <position position="1"/>
    </location>
</feature>
<feature type="non-terminal residue" evidence="3">
    <location>
        <position position="384"/>
    </location>
</feature>
<dbReference type="Pfam" id="PF21788">
    <property type="entry name" value="TNP-like_GBD"/>
    <property type="match status" value="1"/>
</dbReference>
<accession>A0A6G0X2K8</accession>
<name>A0A6G0X2K8_APHCR</name>
<feature type="domain" description="Transposable element P transposase-like RNase H C-terminal" evidence="2">
    <location>
        <begin position="183"/>
        <end position="217"/>
    </location>
</feature>
<dbReference type="PANTHER" id="PTHR47577:SF2">
    <property type="entry name" value="THAP DOMAIN CONTAINING 9"/>
    <property type="match status" value="1"/>
</dbReference>
<dbReference type="AlphaFoldDB" id="A0A6G0X2K8"/>
<comment type="caution">
    <text evidence="3">The sequence shown here is derived from an EMBL/GenBank/DDBJ whole genome shotgun (WGS) entry which is preliminary data.</text>
</comment>
<organism evidence="3 4">
    <name type="scientific">Aphis craccivora</name>
    <name type="common">Cowpea aphid</name>
    <dbReference type="NCBI Taxonomy" id="307492"/>
    <lineage>
        <taxon>Eukaryota</taxon>
        <taxon>Metazoa</taxon>
        <taxon>Ecdysozoa</taxon>
        <taxon>Arthropoda</taxon>
        <taxon>Hexapoda</taxon>
        <taxon>Insecta</taxon>
        <taxon>Pterygota</taxon>
        <taxon>Neoptera</taxon>
        <taxon>Paraneoptera</taxon>
        <taxon>Hemiptera</taxon>
        <taxon>Sternorrhyncha</taxon>
        <taxon>Aphidomorpha</taxon>
        <taxon>Aphidoidea</taxon>
        <taxon>Aphididae</taxon>
        <taxon>Aphidini</taxon>
        <taxon>Aphis</taxon>
        <taxon>Aphis</taxon>
    </lineage>
</organism>
<evidence type="ECO:0000313" key="4">
    <source>
        <dbReference type="Proteomes" id="UP000478052"/>
    </source>
</evidence>
<dbReference type="Proteomes" id="UP000478052">
    <property type="component" value="Unassembled WGS sequence"/>
</dbReference>
<proteinExistence type="predicted"/>
<dbReference type="EMBL" id="VUJU01008207">
    <property type="protein sequence ID" value="KAF0734117.1"/>
    <property type="molecule type" value="Genomic_DNA"/>
</dbReference>
<evidence type="ECO:0000259" key="1">
    <source>
        <dbReference type="Pfam" id="PF21788"/>
    </source>
</evidence>
<dbReference type="InterPro" id="IPR048366">
    <property type="entry name" value="TNP-like_GBD"/>
</dbReference>
<dbReference type="PANTHER" id="PTHR47577">
    <property type="entry name" value="THAP DOMAIN-CONTAINING PROTEIN 6"/>
    <property type="match status" value="1"/>
</dbReference>
<keyword evidence="4" id="KW-1185">Reference proteome</keyword>
<reference evidence="3 4" key="1">
    <citation type="submission" date="2019-08" db="EMBL/GenBank/DDBJ databases">
        <title>Whole genome of Aphis craccivora.</title>
        <authorList>
            <person name="Voronova N.V."/>
            <person name="Shulinski R.S."/>
            <person name="Bandarenka Y.V."/>
            <person name="Zhorov D.G."/>
            <person name="Warner D."/>
        </authorList>
    </citation>
    <scope>NUCLEOTIDE SEQUENCE [LARGE SCALE GENOMIC DNA]</scope>
    <source>
        <strain evidence="3">180601</strain>
        <tissue evidence="3">Whole Body</tissue>
    </source>
</reference>
<dbReference type="OrthoDB" id="6491412at2759"/>
<evidence type="ECO:0000313" key="3">
    <source>
        <dbReference type="EMBL" id="KAF0734117.1"/>
    </source>
</evidence>